<feature type="transmembrane region" description="Helical" evidence="1">
    <location>
        <begin position="206"/>
        <end position="228"/>
    </location>
</feature>
<dbReference type="EMBL" id="CP024636">
    <property type="protein sequence ID" value="QGR05850.1"/>
    <property type="molecule type" value="Genomic_DNA"/>
</dbReference>
<feature type="transmembrane region" description="Helical" evidence="1">
    <location>
        <begin position="59"/>
        <end position="76"/>
    </location>
</feature>
<dbReference type="Proteomes" id="UP000424872">
    <property type="component" value="Chromosome"/>
</dbReference>
<evidence type="ECO:0000256" key="1">
    <source>
        <dbReference type="SAM" id="Phobius"/>
    </source>
</evidence>
<dbReference type="AlphaFoldDB" id="A0AAP9H317"/>
<accession>A0AAP9H317</accession>
<dbReference type="KEGG" id="ppho:CTZ24_05265"/>
<reference evidence="3" key="1">
    <citation type="submission" date="2017-11" db="EMBL/GenBank/DDBJ databases">
        <title>Genome sequence of Pantoea sp. MSR2.</title>
        <authorList>
            <person name="Nascimento F.X."/>
        </authorList>
    </citation>
    <scope>NUCLEOTIDE SEQUENCE [LARGE SCALE GENOMIC DNA]</scope>
    <source>
        <strain evidence="3">MSR2</strain>
    </source>
</reference>
<evidence type="ECO:0000313" key="2">
    <source>
        <dbReference type="EMBL" id="QGR05850.1"/>
    </source>
</evidence>
<protein>
    <submittedName>
        <fullName evidence="2">Uncharacterized protein</fullName>
    </submittedName>
</protein>
<keyword evidence="1" id="KW-0812">Transmembrane</keyword>
<evidence type="ECO:0000313" key="3">
    <source>
        <dbReference type="Proteomes" id="UP000424872"/>
    </source>
</evidence>
<keyword evidence="1" id="KW-1133">Transmembrane helix</keyword>
<sequence>MVISFYANGARTYFRAIYKFIVLTHVSAHTDFLKPTVTNIYWRVFMDDIFSIWDKIQKINIDFIIFVFVVIFVLKFKDLFELLFKYSTHRTEQLNLAKKLLEESGYADSKEMVMIKRMMKYRAVKIATNLINDKYGNLYCYLFSKCTEEEMHGLHKTVPFVEGNGNEFHLNDRALTKRRSTGILLSVALVFLTIYMSIIFKTSPSINLNWLFSSFIILEVGFFFYWWAKIMPDDIEVKYTKQLLKKTNIDEFNEYLKAPDDTTTHGDIG</sequence>
<gene>
    <name evidence="2" type="ORF">CTZ24_05265</name>
</gene>
<feature type="transmembrane region" description="Helical" evidence="1">
    <location>
        <begin position="182"/>
        <end position="200"/>
    </location>
</feature>
<keyword evidence="1" id="KW-0472">Membrane</keyword>
<name>A0AAP9H317_9GAMM</name>
<proteinExistence type="predicted"/>
<organism evidence="2 3">
    <name type="scientific">Pantoea phytobeneficialis</name>
    <dbReference type="NCBI Taxonomy" id="2052056"/>
    <lineage>
        <taxon>Bacteria</taxon>
        <taxon>Pseudomonadati</taxon>
        <taxon>Pseudomonadota</taxon>
        <taxon>Gammaproteobacteria</taxon>
        <taxon>Enterobacterales</taxon>
        <taxon>Erwiniaceae</taxon>
        <taxon>Pantoea</taxon>
    </lineage>
</organism>